<evidence type="ECO:0000313" key="1">
    <source>
        <dbReference type="EMBL" id="MBP2018565.1"/>
    </source>
</evidence>
<evidence type="ECO:0008006" key="3">
    <source>
        <dbReference type="Google" id="ProtNLM"/>
    </source>
</evidence>
<gene>
    <name evidence="1" type="ORF">J2Z79_001980</name>
</gene>
<sequence length="326" mass="36795">MQRKRRPPEEVLVPREILLNRSLSAASKLVWAARQLTDDTKELRLLTGLSSSGVSDAQRRLRDHDLLRPQPIAVSRAGCATLPIALLSARSITGQAKLLYAAVQYLPGFSGRSVTTTWAELRSFTDLCLNTLRRAVTILEAQGWLSVHRPGLKGSFRLTLHNPQVERIRRAIAAADRRLQRAPYLGEALMREWLTLLVDCEEFEDDASPGFLINPYTNEEMQFDRFYPPSVAFEFNGPQHYGPTRLFPDAEEARRQQARDLIKVGICTARGIRLVIVHPEDLTLEGMRHKVEGPLSLRCLDGMEELITYLEVRSAAYRRSLAALQA</sequence>
<dbReference type="EMBL" id="JAGGLG010000014">
    <property type="protein sequence ID" value="MBP2018565.1"/>
    <property type="molecule type" value="Genomic_DNA"/>
</dbReference>
<accession>A0ABS4JSS1</accession>
<name>A0ABS4JSS1_9FIRM</name>
<evidence type="ECO:0000313" key="2">
    <source>
        <dbReference type="Proteomes" id="UP001519289"/>
    </source>
</evidence>
<comment type="caution">
    <text evidence="1">The sequence shown here is derived from an EMBL/GenBank/DDBJ whole genome shotgun (WGS) entry which is preliminary data.</text>
</comment>
<keyword evidence="2" id="KW-1185">Reference proteome</keyword>
<reference evidence="1 2" key="1">
    <citation type="submission" date="2021-03" db="EMBL/GenBank/DDBJ databases">
        <title>Genomic Encyclopedia of Type Strains, Phase IV (KMG-IV): sequencing the most valuable type-strain genomes for metagenomic binning, comparative biology and taxonomic classification.</title>
        <authorList>
            <person name="Goeker M."/>
        </authorList>
    </citation>
    <scope>NUCLEOTIDE SEQUENCE [LARGE SCALE GENOMIC DNA]</scope>
    <source>
        <strain evidence="1 2">DSM 27138</strain>
    </source>
</reference>
<protein>
    <recommendedName>
        <fullName evidence="3">DUF559 domain-containing protein</fullName>
    </recommendedName>
</protein>
<organism evidence="1 2">
    <name type="scientific">Symbiobacterium terraclitae</name>
    <dbReference type="NCBI Taxonomy" id="557451"/>
    <lineage>
        <taxon>Bacteria</taxon>
        <taxon>Bacillati</taxon>
        <taxon>Bacillota</taxon>
        <taxon>Clostridia</taxon>
        <taxon>Eubacteriales</taxon>
        <taxon>Symbiobacteriaceae</taxon>
        <taxon>Symbiobacterium</taxon>
    </lineage>
</organism>
<proteinExistence type="predicted"/>
<dbReference type="RefSeq" id="WP_209466691.1">
    <property type="nucleotide sequence ID" value="NZ_JAGGLG010000014.1"/>
</dbReference>
<dbReference type="Proteomes" id="UP001519289">
    <property type="component" value="Unassembled WGS sequence"/>
</dbReference>